<dbReference type="PROSITE" id="PS52016">
    <property type="entry name" value="TONB_DEPENDENT_REC_3"/>
    <property type="match status" value="1"/>
</dbReference>
<keyword evidence="7 8" id="KW-0998">Cell outer membrane</keyword>
<gene>
    <name evidence="13" type="ORF">B0A66_11080</name>
</gene>
<keyword evidence="10" id="KW-0732">Signal</keyword>
<evidence type="ECO:0000313" key="13">
    <source>
        <dbReference type="EMBL" id="OXA91677.1"/>
    </source>
</evidence>
<proteinExistence type="inferred from homology"/>
<keyword evidence="4 8" id="KW-0812">Transmembrane</keyword>
<dbReference type="InterPro" id="IPR039426">
    <property type="entry name" value="TonB-dep_rcpt-like"/>
</dbReference>
<keyword evidence="13" id="KW-0675">Receptor</keyword>
<dbReference type="Pfam" id="PF00593">
    <property type="entry name" value="TonB_dep_Rec_b-barrel"/>
    <property type="match status" value="1"/>
</dbReference>
<evidence type="ECO:0000256" key="6">
    <source>
        <dbReference type="ARBA" id="ARBA00023136"/>
    </source>
</evidence>
<dbReference type="GO" id="GO:0009279">
    <property type="term" value="C:cell outer membrane"/>
    <property type="evidence" value="ECO:0007669"/>
    <property type="project" value="UniProtKB-SubCell"/>
</dbReference>
<evidence type="ECO:0000256" key="5">
    <source>
        <dbReference type="ARBA" id="ARBA00023077"/>
    </source>
</evidence>
<dbReference type="InterPro" id="IPR012910">
    <property type="entry name" value="Plug_dom"/>
</dbReference>
<evidence type="ECO:0000256" key="1">
    <source>
        <dbReference type="ARBA" id="ARBA00004571"/>
    </source>
</evidence>
<keyword evidence="3 8" id="KW-1134">Transmembrane beta strand</keyword>
<dbReference type="EMBL" id="MUGW01000021">
    <property type="protein sequence ID" value="OXA91677.1"/>
    <property type="molecule type" value="Genomic_DNA"/>
</dbReference>
<comment type="subcellular location">
    <subcellularLocation>
        <location evidence="1 8">Cell outer membrane</location>
        <topology evidence="1 8">Multi-pass membrane protein</topology>
    </subcellularLocation>
</comment>
<dbReference type="RefSeq" id="WP_089049902.1">
    <property type="nucleotide sequence ID" value="NZ_FXTV01000010.1"/>
</dbReference>
<evidence type="ECO:0000256" key="8">
    <source>
        <dbReference type="PROSITE-ProRule" id="PRU01360"/>
    </source>
</evidence>
<dbReference type="Pfam" id="PF07715">
    <property type="entry name" value="Plug"/>
    <property type="match status" value="1"/>
</dbReference>
<protein>
    <submittedName>
        <fullName evidence="13">TonB-dependent receptor</fullName>
    </submittedName>
</protein>
<evidence type="ECO:0000259" key="11">
    <source>
        <dbReference type="Pfam" id="PF00593"/>
    </source>
</evidence>
<dbReference type="Proteomes" id="UP000198345">
    <property type="component" value="Unassembled WGS sequence"/>
</dbReference>
<dbReference type="SUPFAM" id="SSF56935">
    <property type="entry name" value="Porins"/>
    <property type="match status" value="1"/>
</dbReference>
<dbReference type="Pfam" id="PF13715">
    <property type="entry name" value="CarbopepD_reg_2"/>
    <property type="match status" value="1"/>
</dbReference>
<evidence type="ECO:0000256" key="2">
    <source>
        <dbReference type="ARBA" id="ARBA00022448"/>
    </source>
</evidence>
<feature type="chain" id="PRO_5013325205" evidence="10">
    <location>
        <begin position="21"/>
        <end position="917"/>
    </location>
</feature>
<dbReference type="PANTHER" id="PTHR40980:SF5">
    <property type="entry name" value="TONB-DEPENDENT RECEPTOR"/>
    <property type="match status" value="1"/>
</dbReference>
<keyword evidence="5 9" id="KW-0798">TonB box</keyword>
<reference evidence="13 14" key="1">
    <citation type="submission" date="2016-11" db="EMBL/GenBank/DDBJ databases">
        <title>Whole genomes of Flavobacteriaceae.</title>
        <authorList>
            <person name="Stine C."/>
            <person name="Li C."/>
            <person name="Tadesse D."/>
        </authorList>
    </citation>
    <scope>NUCLEOTIDE SEQUENCE [LARGE SCALE GENOMIC DNA]</scope>
    <source>
        <strain evidence="13 14">DSM 18292</strain>
    </source>
</reference>
<feature type="domain" description="TonB-dependent receptor-like beta-barrel" evidence="11">
    <location>
        <begin position="371"/>
        <end position="881"/>
    </location>
</feature>
<evidence type="ECO:0000256" key="7">
    <source>
        <dbReference type="ARBA" id="ARBA00023237"/>
    </source>
</evidence>
<name>A0A226HBL7_9FLAO</name>
<feature type="domain" description="TonB-dependent receptor plug" evidence="12">
    <location>
        <begin position="137"/>
        <end position="231"/>
    </location>
</feature>
<evidence type="ECO:0000256" key="10">
    <source>
        <dbReference type="SAM" id="SignalP"/>
    </source>
</evidence>
<dbReference type="PANTHER" id="PTHR40980">
    <property type="entry name" value="PLUG DOMAIN-CONTAINING PROTEIN"/>
    <property type="match status" value="1"/>
</dbReference>
<comment type="caution">
    <text evidence="13">The sequence shown here is derived from an EMBL/GenBank/DDBJ whole genome shotgun (WGS) entry which is preliminary data.</text>
</comment>
<dbReference type="Gene3D" id="2.170.130.10">
    <property type="entry name" value="TonB-dependent receptor, plug domain"/>
    <property type="match status" value="1"/>
</dbReference>
<keyword evidence="14" id="KW-1185">Reference proteome</keyword>
<dbReference type="Gene3D" id="2.60.40.1120">
    <property type="entry name" value="Carboxypeptidase-like, regulatory domain"/>
    <property type="match status" value="1"/>
</dbReference>
<evidence type="ECO:0000256" key="9">
    <source>
        <dbReference type="RuleBase" id="RU003357"/>
    </source>
</evidence>
<dbReference type="InterPro" id="IPR000531">
    <property type="entry name" value="Beta-barrel_TonB"/>
</dbReference>
<feature type="signal peptide" evidence="10">
    <location>
        <begin position="1"/>
        <end position="20"/>
    </location>
</feature>
<dbReference type="InterPro" id="IPR008969">
    <property type="entry name" value="CarboxyPept-like_regulatory"/>
</dbReference>
<dbReference type="OrthoDB" id="9768470at2"/>
<accession>A0A226HBL7</accession>
<dbReference type="AlphaFoldDB" id="A0A226HBL7"/>
<evidence type="ECO:0000259" key="12">
    <source>
        <dbReference type="Pfam" id="PF07715"/>
    </source>
</evidence>
<dbReference type="InterPro" id="IPR036942">
    <property type="entry name" value="Beta-barrel_TonB_sf"/>
</dbReference>
<organism evidence="13 14">
    <name type="scientific">Flavobacterium hercynium</name>
    <dbReference type="NCBI Taxonomy" id="387094"/>
    <lineage>
        <taxon>Bacteria</taxon>
        <taxon>Pseudomonadati</taxon>
        <taxon>Bacteroidota</taxon>
        <taxon>Flavobacteriia</taxon>
        <taxon>Flavobacteriales</taxon>
        <taxon>Flavobacteriaceae</taxon>
        <taxon>Flavobacterium</taxon>
    </lineage>
</organism>
<keyword evidence="2 8" id="KW-0813">Transport</keyword>
<dbReference type="InterPro" id="IPR037066">
    <property type="entry name" value="Plug_dom_sf"/>
</dbReference>
<dbReference type="SUPFAM" id="SSF49464">
    <property type="entry name" value="Carboxypeptidase regulatory domain-like"/>
    <property type="match status" value="1"/>
</dbReference>
<evidence type="ECO:0000256" key="4">
    <source>
        <dbReference type="ARBA" id="ARBA00022692"/>
    </source>
</evidence>
<sequence length="917" mass="101587">MKFNLKFLLITLFICSVSIAQNKGTISGVLSDKESNNQALPFANVLLKGTNISANTDFDGKYSLSVNPGDYTIIFSFVGYESVEKPVTVVAGQTTTVNQVLTSGGYTLQDVVVKSAAVSKQKESALLLEQKNAVDIKQSIGAQELSRKGVGDVAAAVAKTSGVSKQEGSNNVYVRGLGDRYNSTSMNGLPIPSNDPERKNIALDLFSTDIVEYISIDKSYGSRMYGDFAGGNVDIVSKDYRGKGMFEISLGSKVNTNALQNADNFLLSQGPSKTGFVSYGVPQNALDGYNFKNSLNPGKESPYGGNFNVKAGKTFNIGEEGKLSVFGTASFNNGFEYREGLSQSVNAQAASLKSFQQEKYTYNTNTTGMFNANYRLNKNHKIGYNFLFINSSEQTRDTYFGSDRDYDNENASLLVQRGTFTQNTVYINQLLGNHKVTDKIDFDWGVSYNTVKGDMPDRTQNKMFRNTATGIYTIAQRTTTDNNRYYQNLKEDEAAANLAFTYKLGDKEAGESKGKIVAGYNGKFKKRDFEAIQFNFPISQIGQNTAVDPNNLDSFFNQQNYNNGVFSISSFAGMTPQTYDGKQDIHAGFANIEYKLSDKLSSVLGFRYEKISQTVNWRTQLDAGGGTNTFDRNEFLPSVALKYELNEKQNLRLAASKTYTLPQFKERALFIYEDVMETKIGNPNLYPSQNYNLDLKWEMFPKSDELFSVTAFGKYILDPINEVIVASASNDISWVNIGDTGYAYGVELEARKNIFEIEGEYTNKLSFGFNASLMKTYQDIDKLKVQKETQNKMNINLTDTNSGFTGASDLILNADLSYTKNFKNDSGIMATLAYNHYSDKLYAIGSEGKGNLVDKAMGSLDLVFKTKLNKSLGIDFGARNLLNPEFKRVQENAGGDVLVFNYKKGMTFGLGVNYQLQ</sequence>
<keyword evidence="6 8" id="KW-0472">Membrane</keyword>
<evidence type="ECO:0000256" key="3">
    <source>
        <dbReference type="ARBA" id="ARBA00022452"/>
    </source>
</evidence>
<dbReference type="Gene3D" id="2.40.170.20">
    <property type="entry name" value="TonB-dependent receptor, beta-barrel domain"/>
    <property type="match status" value="1"/>
</dbReference>
<evidence type="ECO:0000313" key="14">
    <source>
        <dbReference type="Proteomes" id="UP000198345"/>
    </source>
</evidence>
<comment type="similarity">
    <text evidence="8 9">Belongs to the TonB-dependent receptor family.</text>
</comment>